<gene>
    <name evidence="1" type="ORF">GRJ2_001399200</name>
</gene>
<comment type="caution">
    <text evidence="1">The sequence shown here is derived from an EMBL/GenBank/DDBJ whole genome shotgun (WGS) entry which is preliminary data.</text>
</comment>
<dbReference type="EMBL" id="BAAFJT010000004">
    <property type="protein sequence ID" value="GAB0189339.1"/>
    <property type="molecule type" value="Genomic_DNA"/>
</dbReference>
<evidence type="ECO:0000313" key="2">
    <source>
        <dbReference type="Proteomes" id="UP001623348"/>
    </source>
</evidence>
<sequence>MAIMSLISAKDSSSTCYAFQAVLSKGYVNSRSPKYEKICTEGDRLALGLIPGDTELMIEMLRAKETQCFVKLDPE</sequence>
<evidence type="ECO:0000313" key="1">
    <source>
        <dbReference type="EMBL" id="GAB0189339.1"/>
    </source>
</evidence>
<name>A0ABC9WX14_GRUJA</name>
<accession>A0ABC9WX14</accession>
<reference evidence="1 2" key="1">
    <citation type="submission" date="2024-06" db="EMBL/GenBank/DDBJ databases">
        <title>The draft genome of Grus japonensis, version 3.</title>
        <authorList>
            <person name="Nabeshima K."/>
            <person name="Suzuki S."/>
            <person name="Onuma M."/>
        </authorList>
    </citation>
    <scope>NUCLEOTIDE SEQUENCE [LARGE SCALE GENOMIC DNA]</scope>
    <source>
        <strain evidence="1 2">451A</strain>
    </source>
</reference>
<protein>
    <submittedName>
        <fullName evidence="1">Uncharacterized protein</fullName>
    </submittedName>
</protein>
<organism evidence="1 2">
    <name type="scientific">Grus japonensis</name>
    <name type="common">Japanese crane</name>
    <name type="synonym">Red-crowned crane</name>
    <dbReference type="NCBI Taxonomy" id="30415"/>
    <lineage>
        <taxon>Eukaryota</taxon>
        <taxon>Metazoa</taxon>
        <taxon>Chordata</taxon>
        <taxon>Craniata</taxon>
        <taxon>Vertebrata</taxon>
        <taxon>Euteleostomi</taxon>
        <taxon>Archelosauria</taxon>
        <taxon>Archosauria</taxon>
        <taxon>Dinosauria</taxon>
        <taxon>Saurischia</taxon>
        <taxon>Theropoda</taxon>
        <taxon>Coelurosauria</taxon>
        <taxon>Aves</taxon>
        <taxon>Neognathae</taxon>
        <taxon>Neoaves</taxon>
        <taxon>Gruiformes</taxon>
        <taxon>Gruidae</taxon>
        <taxon>Grus</taxon>
    </lineage>
</organism>
<dbReference type="AlphaFoldDB" id="A0ABC9WX14"/>
<proteinExistence type="predicted"/>
<dbReference type="Proteomes" id="UP001623348">
    <property type="component" value="Unassembled WGS sequence"/>
</dbReference>
<keyword evidence="2" id="KW-1185">Reference proteome</keyword>